<dbReference type="SUPFAM" id="SSF57184">
    <property type="entry name" value="Growth factor receptor domain"/>
    <property type="match status" value="1"/>
</dbReference>
<dbReference type="AlphaFoldDB" id="A0A0R3Q1S4"/>
<dbReference type="InterPro" id="IPR049883">
    <property type="entry name" value="NOTCH1_EGF-like"/>
</dbReference>
<dbReference type="CDD" id="cd00054">
    <property type="entry name" value="EGF_CA"/>
    <property type="match status" value="3"/>
</dbReference>
<dbReference type="STRING" id="334426.A0A0R3Q1S4"/>
<dbReference type="PROSITE" id="PS01186">
    <property type="entry name" value="EGF_2"/>
    <property type="match status" value="1"/>
</dbReference>
<reference evidence="9" key="1">
    <citation type="submission" date="2017-02" db="UniProtKB">
        <authorList>
            <consortium name="WormBaseParasite"/>
        </authorList>
    </citation>
    <scope>IDENTIFICATION</scope>
</reference>
<evidence type="ECO:0000256" key="3">
    <source>
        <dbReference type="ARBA" id="ARBA00022737"/>
    </source>
</evidence>
<dbReference type="PROSITE" id="PS00022">
    <property type="entry name" value="EGF_1"/>
    <property type="match status" value="1"/>
</dbReference>
<dbReference type="FunFam" id="2.10.25.10:FF:000038">
    <property type="entry name" value="Fibrillin 2"/>
    <property type="match status" value="2"/>
</dbReference>
<proteinExistence type="predicted"/>
<dbReference type="InterPro" id="IPR050751">
    <property type="entry name" value="ECM_structural_protein"/>
</dbReference>
<organism evidence="9">
    <name type="scientific">Angiostrongylus costaricensis</name>
    <name type="common">Nematode worm</name>
    <dbReference type="NCBI Taxonomy" id="334426"/>
    <lineage>
        <taxon>Eukaryota</taxon>
        <taxon>Metazoa</taxon>
        <taxon>Ecdysozoa</taxon>
        <taxon>Nematoda</taxon>
        <taxon>Chromadorea</taxon>
        <taxon>Rhabditida</taxon>
        <taxon>Rhabditina</taxon>
        <taxon>Rhabditomorpha</taxon>
        <taxon>Strongyloidea</taxon>
        <taxon>Metastrongylidae</taxon>
        <taxon>Angiostrongylus</taxon>
    </lineage>
</organism>
<feature type="domain" description="EGF-like" evidence="6">
    <location>
        <begin position="144"/>
        <end position="183"/>
    </location>
</feature>
<reference evidence="7 8" key="2">
    <citation type="submission" date="2018-11" db="EMBL/GenBank/DDBJ databases">
        <authorList>
            <consortium name="Pathogen Informatics"/>
        </authorList>
    </citation>
    <scope>NUCLEOTIDE SEQUENCE [LARGE SCALE GENOMIC DNA]</scope>
    <source>
        <strain evidence="7 8">Costa Rica</strain>
    </source>
</reference>
<feature type="disulfide bond" evidence="5">
    <location>
        <begin position="320"/>
        <end position="329"/>
    </location>
</feature>
<accession>A0A0R3Q1S4</accession>
<dbReference type="GO" id="GO:0005509">
    <property type="term" value="F:calcium ion binding"/>
    <property type="evidence" value="ECO:0007669"/>
    <property type="project" value="InterPro"/>
</dbReference>
<evidence type="ECO:0000313" key="7">
    <source>
        <dbReference type="EMBL" id="VDM64576.1"/>
    </source>
</evidence>
<evidence type="ECO:0000313" key="8">
    <source>
        <dbReference type="Proteomes" id="UP000267027"/>
    </source>
</evidence>
<evidence type="ECO:0000256" key="5">
    <source>
        <dbReference type="PROSITE-ProRule" id="PRU00076"/>
    </source>
</evidence>
<dbReference type="OrthoDB" id="10009301at2759"/>
<feature type="domain" description="EGF-like" evidence="6">
    <location>
        <begin position="228"/>
        <end position="274"/>
    </location>
</feature>
<dbReference type="InterPro" id="IPR009030">
    <property type="entry name" value="Growth_fac_rcpt_cys_sf"/>
</dbReference>
<evidence type="ECO:0000259" key="6">
    <source>
        <dbReference type="PROSITE" id="PS50026"/>
    </source>
</evidence>
<keyword evidence="3" id="KW-0677">Repeat</keyword>
<evidence type="ECO:0000256" key="2">
    <source>
        <dbReference type="ARBA" id="ARBA00022729"/>
    </source>
</evidence>
<dbReference type="SMART" id="SM00179">
    <property type="entry name" value="EGF_CA"/>
    <property type="match status" value="4"/>
</dbReference>
<sequence length="375" mass="40015">MLAAGQETFKSRIDSHQSTLLLVATASRRLLQSGDNCDNNVDECALYDGTHGGCQNNATCVNHDTGFRGVLLSRIQHINSNINSVLVIALDAIAEPDFMVPCANIDNPHALDQSNCVGLMGTYKCICDWGYKVSDDKLNPTCVDVDECQDHPCHPGVDCINLPGKFQCTGCPKGYHGNGQICADIDECAAANYPCSSNPHVPCFNTIGSFHCGRCPPGYRGDGRTCRRHSACDNAPCHPDATCVEDPTSLNPGGFICHCPVGTMGDGIGEHGCQTSNSTICNVGKCMNGGTCKVSVCIGNPCQNGGICEDNGIGMVECTCPIGFYGSLCQFEENGFSRPIKEWKALHLSTHSNVVCLSDRSDSLVAPYVKFTITL</sequence>
<dbReference type="PANTHER" id="PTHR24034:SF89">
    <property type="entry name" value="COMPLEMENT COMPONENT C1Q RECEPTOR"/>
    <property type="match status" value="1"/>
</dbReference>
<dbReference type="EMBL" id="UYYA01005374">
    <property type="protein sequence ID" value="VDM64576.1"/>
    <property type="molecule type" value="Genomic_DNA"/>
</dbReference>
<evidence type="ECO:0000256" key="1">
    <source>
        <dbReference type="ARBA" id="ARBA00022536"/>
    </source>
</evidence>
<dbReference type="InterPro" id="IPR018097">
    <property type="entry name" value="EGF_Ca-bd_CS"/>
</dbReference>
<dbReference type="OMA" id="SFVCNCA"/>
<dbReference type="Proteomes" id="UP000267027">
    <property type="component" value="Unassembled WGS sequence"/>
</dbReference>
<dbReference type="PANTHER" id="PTHR24034">
    <property type="entry name" value="EGF-LIKE DOMAIN-CONTAINING PROTEIN"/>
    <property type="match status" value="1"/>
</dbReference>
<dbReference type="Gene3D" id="2.10.25.10">
    <property type="entry name" value="Laminin"/>
    <property type="match status" value="4"/>
</dbReference>
<dbReference type="PROSITE" id="PS01187">
    <property type="entry name" value="EGF_CA"/>
    <property type="match status" value="2"/>
</dbReference>
<protein>
    <submittedName>
        <fullName evidence="9">Cubilin</fullName>
    </submittedName>
</protein>
<dbReference type="PROSITE" id="PS50026">
    <property type="entry name" value="EGF_3"/>
    <property type="match status" value="3"/>
</dbReference>
<name>A0A0R3Q1S4_ANGCS</name>
<dbReference type="SUPFAM" id="SSF57196">
    <property type="entry name" value="EGF/Laminin"/>
    <property type="match status" value="1"/>
</dbReference>
<dbReference type="WBParaSite" id="ACOC_0001299001-mRNA-1">
    <property type="protein sequence ID" value="ACOC_0001299001-mRNA-1"/>
    <property type="gene ID" value="ACOC_0001299001"/>
</dbReference>
<dbReference type="SMART" id="SM00181">
    <property type="entry name" value="EGF"/>
    <property type="match status" value="5"/>
</dbReference>
<evidence type="ECO:0000256" key="4">
    <source>
        <dbReference type="ARBA" id="ARBA00023157"/>
    </source>
</evidence>
<dbReference type="InterPro" id="IPR001881">
    <property type="entry name" value="EGF-like_Ca-bd_dom"/>
</dbReference>
<dbReference type="Pfam" id="PF00008">
    <property type="entry name" value="EGF"/>
    <property type="match status" value="1"/>
</dbReference>
<evidence type="ECO:0000313" key="9">
    <source>
        <dbReference type="WBParaSite" id="ACOC_0001299001-mRNA-1"/>
    </source>
</evidence>
<keyword evidence="1 5" id="KW-0245">EGF-like domain</keyword>
<dbReference type="InterPro" id="IPR000742">
    <property type="entry name" value="EGF"/>
</dbReference>
<keyword evidence="4 5" id="KW-1015">Disulfide bond</keyword>
<comment type="caution">
    <text evidence="5">Lacks conserved residue(s) required for the propagation of feature annotation.</text>
</comment>
<keyword evidence="8" id="KW-1185">Reference proteome</keyword>
<gene>
    <name evidence="7" type="ORF">ACOC_LOCUS12991</name>
</gene>
<feature type="domain" description="EGF-like" evidence="6">
    <location>
        <begin position="293"/>
        <end position="330"/>
    </location>
</feature>
<keyword evidence="2" id="KW-0732">Signal</keyword>
<dbReference type="Pfam" id="PF07645">
    <property type="entry name" value="EGF_CA"/>
    <property type="match status" value="2"/>
</dbReference>